<dbReference type="AlphaFoldDB" id="W9GXQ7"/>
<evidence type="ECO:0000313" key="7">
    <source>
        <dbReference type="EMBL" id="EWY36258.1"/>
    </source>
</evidence>
<protein>
    <submittedName>
        <fullName evidence="7">ABC transporter permease</fullName>
    </submittedName>
</protein>
<evidence type="ECO:0000256" key="1">
    <source>
        <dbReference type="ARBA" id="ARBA00004651"/>
    </source>
</evidence>
<dbReference type="InterPro" id="IPR043428">
    <property type="entry name" value="LivM-like"/>
</dbReference>
<dbReference type="Pfam" id="PF02653">
    <property type="entry name" value="BPD_transp_2"/>
    <property type="match status" value="1"/>
</dbReference>
<dbReference type="STRING" id="1385369.N825_29105"/>
<dbReference type="GO" id="GO:0015658">
    <property type="term" value="F:branched-chain amino acid transmembrane transporter activity"/>
    <property type="evidence" value="ECO:0007669"/>
    <property type="project" value="InterPro"/>
</dbReference>
<keyword evidence="2" id="KW-1003">Cell membrane</keyword>
<sequence>MRLSNCVALVLIAAFAVAPLVAHGIGQPFYIVLISRIMIFAIAAIGVNLALGYVGMVSLGHALYIGIGAYAVAISLHSGLANGWAHLLIALAAGGVIAVPIGLVCLRTSGFGFVMITLAFSQMFFYLAVGLRQYGGDEGMPLPSRSAFFPLDAANATTFYYMAFFVLMLVLLLLHRLIHARFGMVIRGCKLNEARMRALGFSTLRHKLVAYVISAEICVLAGVLLANLTRFATPSYLEWIMSGDLVVMTVLGGAGTLIGPLVGATVWVVLEELLASFYIDLPWNLSEFIRSNWTAVLGIVIIVVTLTLKKGLYGFLVARDGGVR</sequence>
<keyword evidence="8" id="KW-1185">Reference proteome</keyword>
<keyword evidence="3 6" id="KW-0812">Transmembrane</keyword>
<evidence type="ECO:0000313" key="8">
    <source>
        <dbReference type="Proteomes" id="UP000019486"/>
    </source>
</evidence>
<gene>
    <name evidence="7" type="ORF">N825_29105</name>
</gene>
<dbReference type="Proteomes" id="UP000019486">
    <property type="component" value="Unassembled WGS sequence"/>
</dbReference>
<accession>W9GXQ7</accession>
<feature type="transmembrane region" description="Helical" evidence="6">
    <location>
        <begin position="61"/>
        <end position="78"/>
    </location>
</feature>
<feature type="transmembrane region" description="Helical" evidence="6">
    <location>
        <begin position="246"/>
        <end position="270"/>
    </location>
</feature>
<dbReference type="InterPro" id="IPR001851">
    <property type="entry name" value="ABC_transp_permease"/>
</dbReference>
<feature type="transmembrane region" description="Helical" evidence="6">
    <location>
        <begin position="34"/>
        <end position="54"/>
    </location>
</feature>
<organism evidence="7 8">
    <name type="scientific">Skermanella stibiiresistens SB22</name>
    <dbReference type="NCBI Taxonomy" id="1385369"/>
    <lineage>
        <taxon>Bacteria</taxon>
        <taxon>Pseudomonadati</taxon>
        <taxon>Pseudomonadota</taxon>
        <taxon>Alphaproteobacteria</taxon>
        <taxon>Rhodospirillales</taxon>
        <taxon>Azospirillaceae</taxon>
        <taxon>Skermanella</taxon>
    </lineage>
</organism>
<reference evidence="7 8" key="1">
    <citation type="submission" date="2013-08" db="EMBL/GenBank/DDBJ databases">
        <title>The genome sequence of Skermanella stibiiresistens.</title>
        <authorList>
            <person name="Zhu W."/>
            <person name="Wang G."/>
        </authorList>
    </citation>
    <scope>NUCLEOTIDE SEQUENCE [LARGE SCALE GENOMIC DNA]</scope>
    <source>
        <strain evidence="7 8">SB22</strain>
    </source>
</reference>
<dbReference type="PATRIC" id="fig|1385369.3.peg.6714"/>
<feature type="transmembrane region" description="Helical" evidence="6">
    <location>
        <begin position="291"/>
        <end position="308"/>
    </location>
</feature>
<evidence type="ECO:0000256" key="6">
    <source>
        <dbReference type="SAM" id="Phobius"/>
    </source>
</evidence>
<feature type="transmembrane region" description="Helical" evidence="6">
    <location>
        <begin position="154"/>
        <end position="174"/>
    </location>
</feature>
<dbReference type="PANTHER" id="PTHR30482">
    <property type="entry name" value="HIGH-AFFINITY BRANCHED-CHAIN AMINO ACID TRANSPORT SYSTEM PERMEASE"/>
    <property type="match status" value="1"/>
</dbReference>
<name>W9GXQ7_9PROT</name>
<evidence type="ECO:0000256" key="4">
    <source>
        <dbReference type="ARBA" id="ARBA00022989"/>
    </source>
</evidence>
<feature type="transmembrane region" description="Helical" evidence="6">
    <location>
        <begin position="84"/>
        <end position="106"/>
    </location>
</feature>
<dbReference type="PANTHER" id="PTHR30482:SF17">
    <property type="entry name" value="ABC TRANSPORTER ATP-BINDING PROTEIN"/>
    <property type="match status" value="1"/>
</dbReference>
<evidence type="ECO:0000256" key="2">
    <source>
        <dbReference type="ARBA" id="ARBA00022475"/>
    </source>
</evidence>
<dbReference type="CDD" id="cd06581">
    <property type="entry name" value="TM_PBP1_LivM_like"/>
    <property type="match status" value="1"/>
</dbReference>
<keyword evidence="5 6" id="KW-0472">Membrane</keyword>
<keyword evidence="4 6" id="KW-1133">Transmembrane helix</keyword>
<dbReference type="RefSeq" id="WP_198039019.1">
    <property type="nucleotide sequence ID" value="NZ_AVFL01000048.1"/>
</dbReference>
<dbReference type="EMBL" id="AVFL01000048">
    <property type="protein sequence ID" value="EWY36258.1"/>
    <property type="molecule type" value="Genomic_DNA"/>
</dbReference>
<proteinExistence type="predicted"/>
<evidence type="ECO:0000256" key="5">
    <source>
        <dbReference type="ARBA" id="ARBA00023136"/>
    </source>
</evidence>
<dbReference type="GO" id="GO:0005886">
    <property type="term" value="C:plasma membrane"/>
    <property type="evidence" value="ECO:0007669"/>
    <property type="project" value="UniProtKB-SubCell"/>
</dbReference>
<feature type="transmembrane region" description="Helical" evidence="6">
    <location>
        <begin position="208"/>
        <end position="226"/>
    </location>
</feature>
<evidence type="ECO:0000256" key="3">
    <source>
        <dbReference type="ARBA" id="ARBA00022692"/>
    </source>
</evidence>
<comment type="subcellular location">
    <subcellularLocation>
        <location evidence="1">Cell membrane</location>
        <topology evidence="1">Multi-pass membrane protein</topology>
    </subcellularLocation>
</comment>
<feature type="transmembrane region" description="Helical" evidence="6">
    <location>
        <begin position="113"/>
        <end position="134"/>
    </location>
</feature>
<comment type="caution">
    <text evidence="7">The sequence shown here is derived from an EMBL/GenBank/DDBJ whole genome shotgun (WGS) entry which is preliminary data.</text>
</comment>